<feature type="transmembrane region" description="Helical" evidence="5">
    <location>
        <begin position="329"/>
        <end position="348"/>
    </location>
</feature>
<sequence>MGMKFLEKNFSMNSQNKEVKRKKTLGIVILEGLTLLNFYALFWCSMVMLIGITCVAVIQPIFLKEVIKVPQQHFGKINANLLLLKEIAVILFLGIAGALSDKYGRKILMTLGLLVSGLLFIVFGYADHIGRATDTNSLIWVFIMRFFYAVTLTFAWPQVFTILGDYTEHESRGKGNAIIGIMAGIGAMLTFILISKIPEKFGILAGFYICGGLLIFTALVSHFGIVDRLPKDISKRKKTIEILKEAMDALKISPGLKLSYAASFISRATVGILGTFMMTWVVKVASDSNMDSHKATAVGGMVIGISAMAGLVTAPFWGILSDKWGRMPALTLSLFLTGLGFVLMGFVVNPFSGLTKLCIIFCGIGQIGLMIVSTTLAIDLSPPKVLGSVLGGFNTLGALGIFVIGTIGGFLFDEVSYVAPFVLTGAVSFVVLLWAILVYNKVPKITGKSSGVSAH</sequence>
<evidence type="ECO:0000256" key="1">
    <source>
        <dbReference type="ARBA" id="ARBA00004141"/>
    </source>
</evidence>
<feature type="transmembrane region" description="Helical" evidence="5">
    <location>
        <begin position="107"/>
        <end position="126"/>
    </location>
</feature>
<feature type="transmembrane region" description="Helical" evidence="5">
    <location>
        <begin position="175"/>
        <end position="195"/>
    </location>
</feature>
<comment type="caution">
    <text evidence="7">The sequence shown here is derived from an EMBL/GenBank/DDBJ whole genome shotgun (WGS) entry which is preliminary data.</text>
</comment>
<feature type="transmembrane region" description="Helical" evidence="5">
    <location>
        <begin position="38"/>
        <end position="62"/>
    </location>
</feature>
<organism evidence="7 8">
    <name type="scientific">Candidatus Schekmanbacteria bacterium RIFCSPLOWO2_12_FULL_38_15</name>
    <dbReference type="NCBI Taxonomy" id="1817883"/>
    <lineage>
        <taxon>Bacteria</taxon>
        <taxon>Candidatus Schekmaniibacteriota</taxon>
    </lineage>
</organism>
<dbReference type="Gene3D" id="1.20.1250.20">
    <property type="entry name" value="MFS general substrate transporter like domains"/>
    <property type="match status" value="2"/>
</dbReference>
<dbReference type="GO" id="GO:0016020">
    <property type="term" value="C:membrane"/>
    <property type="evidence" value="ECO:0007669"/>
    <property type="project" value="UniProtKB-SubCell"/>
</dbReference>
<protein>
    <recommendedName>
        <fullName evidence="6">Major facilitator superfamily (MFS) profile domain-containing protein</fullName>
    </recommendedName>
</protein>
<feature type="transmembrane region" description="Helical" evidence="5">
    <location>
        <begin position="354"/>
        <end position="378"/>
    </location>
</feature>
<reference evidence="7 8" key="1">
    <citation type="journal article" date="2016" name="Nat. Commun.">
        <title>Thousands of microbial genomes shed light on interconnected biogeochemical processes in an aquifer system.</title>
        <authorList>
            <person name="Anantharaman K."/>
            <person name="Brown C.T."/>
            <person name="Hug L.A."/>
            <person name="Sharon I."/>
            <person name="Castelle C.J."/>
            <person name="Probst A.J."/>
            <person name="Thomas B.C."/>
            <person name="Singh A."/>
            <person name="Wilkins M.J."/>
            <person name="Karaoz U."/>
            <person name="Brodie E.L."/>
            <person name="Williams K.H."/>
            <person name="Hubbard S.S."/>
            <person name="Banfield J.F."/>
        </authorList>
    </citation>
    <scope>NUCLEOTIDE SEQUENCE [LARGE SCALE GENOMIC DNA]</scope>
</reference>
<keyword evidence="3 5" id="KW-1133">Transmembrane helix</keyword>
<dbReference type="InterPro" id="IPR020846">
    <property type="entry name" value="MFS_dom"/>
</dbReference>
<evidence type="ECO:0000256" key="3">
    <source>
        <dbReference type="ARBA" id="ARBA00022989"/>
    </source>
</evidence>
<feature type="transmembrane region" description="Helical" evidence="5">
    <location>
        <begin position="417"/>
        <end position="439"/>
    </location>
</feature>
<evidence type="ECO:0000256" key="5">
    <source>
        <dbReference type="SAM" id="Phobius"/>
    </source>
</evidence>
<evidence type="ECO:0000259" key="6">
    <source>
        <dbReference type="PROSITE" id="PS50850"/>
    </source>
</evidence>
<dbReference type="InterPro" id="IPR036259">
    <property type="entry name" value="MFS_trans_sf"/>
</dbReference>
<keyword evidence="2 5" id="KW-0812">Transmembrane</keyword>
<dbReference type="PANTHER" id="PTHR23524:SF1">
    <property type="entry name" value="MRH DOMAIN-CONTAINING PROTEIN-RELATED"/>
    <property type="match status" value="1"/>
</dbReference>
<proteinExistence type="predicted"/>
<feature type="transmembrane region" description="Helical" evidence="5">
    <location>
        <begin position="260"/>
        <end position="282"/>
    </location>
</feature>
<feature type="transmembrane region" description="Helical" evidence="5">
    <location>
        <begin position="82"/>
        <end position="100"/>
    </location>
</feature>
<evidence type="ECO:0000256" key="4">
    <source>
        <dbReference type="ARBA" id="ARBA00023136"/>
    </source>
</evidence>
<accession>A0A1F7SKC8</accession>
<gene>
    <name evidence="7" type="ORF">A3G31_05525</name>
</gene>
<dbReference type="GO" id="GO:0022857">
    <property type="term" value="F:transmembrane transporter activity"/>
    <property type="evidence" value="ECO:0007669"/>
    <property type="project" value="InterPro"/>
</dbReference>
<feature type="transmembrane region" description="Helical" evidence="5">
    <location>
        <begin position="297"/>
        <end position="317"/>
    </location>
</feature>
<dbReference type="PROSITE" id="PS50850">
    <property type="entry name" value="MFS"/>
    <property type="match status" value="1"/>
</dbReference>
<evidence type="ECO:0000256" key="2">
    <source>
        <dbReference type="ARBA" id="ARBA00022692"/>
    </source>
</evidence>
<dbReference type="Pfam" id="PF07690">
    <property type="entry name" value="MFS_1"/>
    <property type="match status" value="1"/>
</dbReference>
<name>A0A1F7SKC8_9BACT</name>
<evidence type="ECO:0000313" key="8">
    <source>
        <dbReference type="Proteomes" id="UP000178082"/>
    </source>
</evidence>
<dbReference type="STRING" id="1817883.A3G31_05525"/>
<dbReference type="InterPro" id="IPR005829">
    <property type="entry name" value="Sugar_transporter_CS"/>
</dbReference>
<feature type="domain" description="Major facilitator superfamily (MFS) profile" evidence="6">
    <location>
        <begin position="29"/>
        <end position="443"/>
    </location>
</feature>
<feature type="transmembrane region" description="Helical" evidence="5">
    <location>
        <begin position="201"/>
        <end position="226"/>
    </location>
</feature>
<keyword evidence="4 5" id="KW-0472">Membrane</keyword>
<dbReference type="PROSITE" id="PS00216">
    <property type="entry name" value="SUGAR_TRANSPORT_1"/>
    <property type="match status" value="1"/>
</dbReference>
<dbReference type="Proteomes" id="UP000178082">
    <property type="component" value="Unassembled WGS sequence"/>
</dbReference>
<dbReference type="InterPro" id="IPR011701">
    <property type="entry name" value="MFS"/>
</dbReference>
<evidence type="ECO:0000313" key="7">
    <source>
        <dbReference type="EMBL" id="OGL54221.1"/>
    </source>
</evidence>
<feature type="transmembrane region" description="Helical" evidence="5">
    <location>
        <begin position="138"/>
        <end position="163"/>
    </location>
</feature>
<comment type="subcellular location">
    <subcellularLocation>
        <location evidence="1">Membrane</location>
        <topology evidence="1">Multi-pass membrane protein</topology>
    </subcellularLocation>
</comment>
<dbReference type="PANTHER" id="PTHR23524">
    <property type="entry name" value="TRANSPORTER, PUTATIVE (AFU_ORTHOLOGUE AFUA_8G04850)-RELATED"/>
    <property type="match status" value="1"/>
</dbReference>
<dbReference type="EMBL" id="MGDI01000016">
    <property type="protein sequence ID" value="OGL54221.1"/>
    <property type="molecule type" value="Genomic_DNA"/>
</dbReference>
<dbReference type="AlphaFoldDB" id="A0A1F7SKC8"/>
<dbReference type="SUPFAM" id="SSF103473">
    <property type="entry name" value="MFS general substrate transporter"/>
    <property type="match status" value="1"/>
</dbReference>
<feature type="transmembrane region" description="Helical" evidence="5">
    <location>
        <begin position="385"/>
        <end position="411"/>
    </location>
</feature>